<evidence type="ECO:0000256" key="11">
    <source>
        <dbReference type="ARBA" id="ARBA00023128"/>
    </source>
</evidence>
<accession>A0AAY4AAD6</accession>
<protein>
    <recommendedName>
        <fullName evidence="14">Nuclease EXOG, mitochondrial</fullName>
    </recommendedName>
    <alternativeName>
        <fullName evidence="15">Endonuclease G-like 1</fullName>
    </alternativeName>
</protein>
<evidence type="ECO:0000256" key="16">
    <source>
        <dbReference type="PIRSR" id="PIRSR640255-1"/>
    </source>
</evidence>
<dbReference type="CDD" id="cd00091">
    <property type="entry name" value="NUC"/>
    <property type="match status" value="1"/>
</dbReference>
<evidence type="ECO:0000313" key="21">
    <source>
        <dbReference type="Proteomes" id="UP000694580"/>
    </source>
</evidence>
<keyword evidence="7" id="KW-0255">Endonuclease</keyword>
<dbReference type="GO" id="GO:0005634">
    <property type="term" value="C:nucleus"/>
    <property type="evidence" value="ECO:0007669"/>
    <property type="project" value="TreeGrafter"/>
</dbReference>
<evidence type="ECO:0000256" key="5">
    <source>
        <dbReference type="ARBA" id="ARBA00022722"/>
    </source>
</evidence>
<reference evidence="20" key="2">
    <citation type="submission" date="2025-08" db="UniProtKB">
        <authorList>
            <consortium name="Ensembl"/>
        </authorList>
    </citation>
    <scope>IDENTIFICATION</scope>
</reference>
<evidence type="ECO:0000256" key="13">
    <source>
        <dbReference type="ARBA" id="ARBA00053281"/>
    </source>
</evidence>
<dbReference type="Proteomes" id="UP000694580">
    <property type="component" value="Chromosome 2"/>
</dbReference>
<dbReference type="Gene3D" id="3.40.570.10">
    <property type="entry name" value="Extracellular Endonuclease, subunit A"/>
    <property type="match status" value="1"/>
</dbReference>
<dbReference type="SUPFAM" id="SSF54060">
    <property type="entry name" value="His-Me finger endonucleases"/>
    <property type="match status" value="1"/>
</dbReference>
<evidence type="ECO:0000256" key="10">
    <source>
        <dbReference type="ARBA" id="ARBA00022946"/>
    </source>
</evidence>
<comment type="function">
    <text evidence="13">Endo/exonuclease with nicking activity towards supercoiled DNA, a preference for single-stranded DNA and 5'-3' exonuclease activity.</text>
</comment>
<keyword evidence="5" id="KW-0540">Nuclease</keyword>
<keyword evidence="11" id="KW-0496">Mitochondrion</keyword>
<keyword evidence="9" id="KW-0378">Hydrolase</keyword>
<feature type="domain" description="ENPP1-3/EXOG-like endonuclease/phosphodiesterase" evidence="18">
    <location>
        <begin position="64"/>
        <end position="273"/>
    </location>
</feature>
<dbReference type="RefSeq" id="XP_028825375.1">
    <property type="nucleotide sequence ID" value="XM_028969542.1"/>
</dbReference>
<dbReference type="GO" id="GO:0000014">
    <property type="term" value="F:single-stranded DNA endodeoxyribonuclease activity"/>
    <property type="evidence" value="ECO:0007669"/>
    <property type="project" value="TreeGrafter"/>
</dbReference>
<dbReference type="InterPro" id="IPR044925">
    <property type="entry name" value="His-Me_finger_sf"/>
</dbReference>
<dbReference type="Pfam" id="PF01223">
    <property type="entry name" value="Endonuclease_NS"/>
    <property type="match status" value="1"/>
</dbReference>
<dbReference type="SMART" id="SM00892">
    <property type="entry name" value="Endonuclease_NS"/>
    <property type="match status" value="1"/>
</dbReference>
<evidence type="ECO:0000256" key="12">
    <source>
        <dbReference type="ARBA" id="ARBA00023136"/>
    </source>
</evidence>
<keyword evidence="6 17" id="KW-0479">Metal-binding</keyword>
<proteinExistence type="inferred from homology"/>
<comment type="cofactor">
    <cofactor evidence="1">
        <name>a divalent metal cation</name>
        <dbReference type="ChEBI" id="CHEBI:60240"/>
    </cofactor>
</comment>
<dbReference type="InterPro" id="IPR041003">
    <property type="entry name" value="Exog_C"/>
</dbReference>
<dbReference type="Pfam" id="PF18026">
    <property type="entry name" value="Exog_C"/>
    <property type="match status" value="1"/>
</dbReference>
<evidence type="ECO:0000313" key="20">
    <source>
        <dbReference type="Ensembl" id="ENSDCDP00010006048.1"/>
    </source>
</evidence>
<dbReference type="GO" id="GO:0004521">
    <property type="term" value="F:RNA endonuclease activity"/>
    <property type="evidence" value="ECO:0007669"/>
    <property type="project" value="TreeGrafter"/>
</dbReference>
<keyword evidence="21" id="KW-1185">Reference proteome</keyword>
<feature type="domain" description="DNA/RNA non-specific endonuclease/pyrophosphatase/phosphodiesterase" evidence="19">
    <location>
        <begin position="63"/>
        <end position="273"/>
    </location>
</feature>
<keyword evidence="12" id="KW-0472">Membrane</keyword>
<name>A0AAY4AAD6_9TELE</name>
<gene>
    <name evidence="20" type="primary">EXOG</name>
</gene>
<evidence type="ECO:0000256" key="9">
    <source>
        <dbReference type="ARBA" id="ARBA00022801"/>
    </source>
</evidence>
<dbReference type="AlphaFoldDB" id="A0AAY4AAD6"/>
<dbReference type="GO" id="GO:0006309">
    <property type="term" value="P:apoptotic DNA fragmentation"/>
    <property type="evidence" value="ECO:0007669"/>
    <property type="project" value="TreeGrafter"/>
</dbReference>
<comment type="subcellular location">
    <subcellularLocation>
        <location evidence="2">Mitochondrion inner membrane</location>
    </subcellularLocation>
</comment>
<evidence type="ECO:0000256" key="14">
    <source>
        <dbReference type="ARBA" id="ARBA00074243"/>
    </source>
</evidence>
<dbReference type="Ensembl" id="ENSDCDT00010006259.1">
    <property type="protein sequence ID" value="ENSDCDP00010006048.1"/>
    <property type="gene ID" value="ENSDCDG00010002638.1"/>
</dbReference>
<evidence type="ECO:0000259" key="19">
    <source>
        <dbReference type="SMART" id="SM00892"/>
    </source>
</evidence>
<evidence type="ECO:0000256" key="3">
    <source>
        <dbReference type="ARBA" id="ARBA00010052"/>
    </source>
</evidence>
<evidence type="ECO:0000259" key="18">
    <source>
        <dbReference type="SMART" id="SM00477"/>
    </source>
</evidence>
<evidence type="ECO:0000256" key="6">
    <source>
        <dbReference type="ARBA" id="ARBA00022723"/>
    </source>
</evidence>
<comment type="similarity">
    <text evidence="3">Belongs to the DNA/RNA non-specific endonuclease family.</text>
</comment>
<comment type="subunit">
    <text evidence="4">Homodimer.</text>
</comment>
<dbReference type="GeneTree" id="ENSGT00940000160677"/>
<feature type="binding site" evidence="17">
    <location>
        <position position="158"/>
    </location>
    <ligand>
        <name>Mg(2+)</name>
        <dbReference type="ChEBI" id="CHEBI:18420"/>
        <note>catalytic</note>
    </ligand>
</feature>
<evidence type="ECO:0000256" key="4">
    <source>
        <dbReference type="ARBA" id="ARBA00011738"/>
    </source>
</evidence>
<dbReference type="GO" id="GO:0005743">
    <property type="term" value="C:mitochondrial inner membrane"/>
    <property type="evidence" value="ECO:0007669"/>
    <property type="project" value="UniProtKB-SubCell"/>
</dbReference>
<feature type="active site" description="Proton acceptor" evidence="16">
    <location>
        <position position="127"/>
    </location>
</feature>
<dbReference type="FunFam" id="3.40.570.10:FF:000003">
    <property type="entry name" value="Nuclease EXOG, mitochondrial"/>
    <property type="match status" value="1"/>
</dbReference>
<dbReference type="Gene3D" id="6.10.250.1250">
    <property type="match status" value="1"/>
</dbReference>
<evidence type="ECO:0000256" key="2">
    <source>
        <dbReference type="ARBA" id="ARBA00004273"/>
    </source>
</evidence>
<evidence type="ECO:0000256" key="17">
    <source>
        <dbReference type="PIRSR" id="PIRSR640255-2"/>
    </source>
</evidence>
<dbReference type="PANTHER" id="PTHR13966:SF19">
    <property type="entry name" value="NUCLEASE EXOG, MITOCHONDRIAL"/>
    <property type="match status" value="1"/>
</dbReference>
<dbReference type="SMART" id="SM00477">
    <property type="entry name" value="NUC"/>
    <property type="match status" value="1"/>
</dbReference>
<dbReference type="InterPro" id="IPR044929">
    <property type="entry name" value="DNA/RNA_non-sp_Endonuclease_sf"/>
</dbReference>
<dbReference type="InterPro" id="IPR001604">
    <property type="entry name" value="Endo_G_ENPP1-like_dom"/>
</dbReference>
<dbReference type="GO" id="GO:0008409">
    <property type="term" value="F:5'-3' exonuclease activity"/>
    <property type="evidence" value="ECO:0007669"/>
    <property type="project" value="TreeGrafter"/>
</dbReference>
<keyword evidence="8" id="KW-0999">Mitochondrion inner membrane</keyword>
<evidence type="ECO:0000256" key="15">
    <source>
        <dbReference type="ARBA" id="ARBA00081050"/>
    </source>
</evidence>
<evidence type="ECO:0000256" key="1">
    <source>
        <dbReference type="ARBA" id="ARBA00001968"/>
    </source>
</evidence>
<dbReference type="GO" id="GO:0003676">
    <property type="term" value="F:nucleic acid binding"/>
    <property type="evidence" value="ECO:0007669"/>
    <property type="project" value="InterPro"/>
</dbReference>
<reference evidence="20" key="3">
    <citation type="submission" date="2025-09" db="UniProtKB">
        <authorList>
            <consortium name="Ensembl"/>
        </authorList>
    </citation>
    <scope>IDENTIFICATION</scope>
</reference>
<dbReference type="GeneID" id="114784274"/>
<sequence length="351" mass="39204">MRAAFKRAAFTGGFVCGAAAGAATCVAVMRVYVGERGAEEAVNPVHRDIGEYGLPLAGAETRYYANHILSYDQSRRTPRWVAEHLSQEKLHGTAQRKHCKFKPDPSIPVAFTAHNEDYLGSGWSRGHMAPAGDNKASEQSMAETFYLSNIVPQNYENNAGFWNRLEMYCRDLTKKFEDVWIVSGPLALPEVGSDGRKSMCYRLIGKDNVMVPTHLFKVVLARENPSSDTLAIGAFVVPNQPIGFDHPLTEYQVRLSELERMAGLSFFPGVRPEQSVRSLCEVDACRLMDVKEFTLYVAGRKVAGARTSARLEKVMTELRDAAVTPDDYLLKLYQEKKEQLALQERSDGKRE</sequence>
<dbReference type="PANTHER" id="PTHR13966">
    <property type="entry name" value="ENDONUCLEASE RELATED"/>
    <property type="match status" value="1"/>
</dbReference>
<dbReference type="GO" id="GO:0046872">
    <property type="term" value="F:metal ion binding"/>
    <property type="evidence" value="ECO:0007669"/>
    <property type="project" value="UniProtKB-KW"/>
</dbReference>
<keyword evidence="10" id="KW-0809">Transit peptide</keyword>
<dbReference type="InterPro" id="IPR020821">
    <property type="entry name" value="ENPP1-3/EXOG-like_nuc-like"/>
</dbReference>
<organism evidence="20 21">
    <name type="scientific">Denticeps clupeoides</name>
    <name type="common">denticle herring</name>
    <dbReference type="NCBI Taxonomy" id="299321"/>
    <lineage>
        <taxon>Eukaryota</taxon>
        <taxon>Metazoa</taxon>
        <taxon>Chordata</taxon>
        <taxon>Craniata</taxon>
        <taxon>Vertebrata</taxon>
        <taxon>Euteleostomi</taxon>
        <taxon>Actinopterygii</taxon>
        <taxon>Neopterygii</taxon>
        <taxon>Teleostei</taxon>
        <taxon>Clupei</taxon>
        <taxon>Clupeiformes</taxon>
        <taxon>Denticipitoidei</taxon>
        <taxon>Denticipitidae</taxon>
        <taxon>Denticeps</taxon>
    </lineage>
</organism>
<dbReference type="InterPro" id="IPR040255">
    <property type="entry name" value="Non-specific_endonuclease"/>
</dbReference>
<evidence type="ECO:0000256" key="8">
    <source>
        <dbReference type="ARBA" id="ARBA00022792"/>
    </source>
</evidence>
<reference evidence="20 21" key="1">
    <citation type="submission" date="2020-06" db="EMBL/GenBank/DDBJ databases">
        <authorList>
            <consortium name="Wellcome Sanger Institute Data Sharing"/>
        </authorList>
    </citation>
    <scope>NUCLEOTIDE SEQUENCE [LARGE SCALE GENOMIC DNA]</scope>
</reference>
<evidence type="ECO:0000256" key="7">
    <source>
        <dbReference type="ARBA" id="ARBA00022759"/>
    </source>
</evidence>